<gene>
    <name evidence="5" type="ORF">MM415A01074_0005</name>
    <name evidence="4" type="ORF">MM415B00505_0023</name>
    <name evidence="3" type="ORF">TM448A02750_0002</name>
</gene>
<evidence type="ECO:0000313" key="5">
    <source>
        <dbReference type="EMBL" id="QJA78381.1"/>
    </source>
</evidence>
<keyword evidence="3" id="KW-0067">ATP-binding</keyword>
<dbReference type="EMBL" id="MT142334">
    <property type="protein sequence ID" value="QJA78381.1"/>
    <property type="molecule type" value="Genomic_DNA"/>
</dbReference>
<feature type="compositionally biased region" description="Polar residues" evidence="1">
    <location>
        <begin position="141"/>
        <end position="150"/>
    </location>
</feature>
<sequence>MKWGCMIYFIVQEDKYVKIGLSERPEDRLGEFSKGNGAELKLWLTIPGEKKEEFILHNEFKDFRIKGEWFSFNAVIKDSVLKWDKQKDWPHIFKILEESQQPKLKRITISGDSKTIDEIKETAWRCKMSMSRYMINLFESQKTGRASTKPANPEKHESHKPKNEPPKILGYSKERQVGGKYDR</sequence>
<dbReference type="InterPro" id="IPR018306">
    <property type="entry name" value="Phage_T5_Orf172_DNA-bd"/>
</dbReference>
<feature type="compositionally biased region" description="Basic and acidic residues" evidence="1">
    <location>
        <begin position="152"/>
        <end position="165"/>
    </location>
</feature>
<feature type="domain" description="Bacteriophage T5 Orf172 DNA-binding" evidence="2">
    <location>
        <begin position="11"/>
        <end position="83"/>
    </location>
</feature>
<dbReference type="Pfam" id="PF13455">
    <property type="entry name" value="MUG113"/>
    <property type="match status" value="1"/>
</dbReference>
<evidence type="ECO:0000313" key="3">
    <source>
        <dbReference type="EMBL" id="QJA52475.1"/>
    </source>
</evidence>
<protein>
    <submittedName>
        <fullName evidence="3">Putative helicase</fullName>
    </submittedName>
</protein>
<dbReference type="EMBL" id="MT144343">
    <property type="protein sequence ID" value="QJA52475.1"/>
    <property type="molecule type" value="Genomic_DNA"/>
</dbReference>
<organism evidence="3">
    <name type="scientific">viral metagenome</name>
    <dbReference type="NCBI Taxonomy" id="1070528"/>
    <lineage>
        <taxon>unclassified sequences</taxon>
        <taxon>metagenomes</taxon>
        <taxon>organismal metagenomes</taxon>
    </lineage>
</organism>
<feature type="compositionally biased region" description="Basic and acidic residues" evidence="1">
    <location>
        <begin position="172"/>
        <end position="183"/>
    </location>
</feature>
<evidence type="ECO:0000256" key="1">
    <source>
        <dbReference type="SAM" id="MobiDB-lite"/>
    </source>
</evidence>
<keyword evidence="3" id="KW-0378">Hydrolase</keyword>
<keyword evidence="3" id="KW-0347">Helicase</keyword>
<evidence type="ECO:0000259" key="2">
    <source>
        <dbReference type="SMART" id="SM00974"/>
    </source>
</evidence>
<dbReference type="SMART" id="SM00974">
    <property type="entry name" value="T5orf172"/>
    <property type="match status" value="1"/>
</dbReference>
<accession>A0A6H1ZYY3</accession>
<keyword evidence="3" id="KW-0547">Nucleotide-binding</keyword>
<reference evidence="3" key="1">
    <citation type="submission" date="2020-03" db="EMBL/GenBank/DDBJ databases">
        <title>The deep terrestrial virosphere.</title>
        <authorList>
            <person name="Holmfeldt K."/>
            <person name="Nilsson E."/>
            <person name="Simone D."/>
            <person name="Lopez-Fernandez M."/>
            <person name="Wu X."/>
            <person name="de Brujin I."/>
            <person name="Lundin D."/>
            <person name="Andersson A."/>
            <person name="Bertilsson S."/>
            <person name="Dopson M."/>
        </authorList>
    </citation>
    <scope>NUCLEOTIDE SEQUENCE</scope>
    <source>
        <strain evidence="5">MM415A01074</strain>
        <strain evidence="4">MM415B00505</strain>
        <strain evidence="3">TM448A02750</strain>
    </source>
</reference>
<proteinExistence type="predicted"/>
<dbReference type="GO" id="GO:0004386">
    <property type="term" value="F:helicase activity"/>
    <property type="evidence" value="ECO:0007669"/>
    <property type="project" value="UniProtKB-KW"/>
</dbReference>
<name>A0A6H1ZYY3_9ZZZZ</name>
<dbReference type="AlphaFoldDB" id="A0A6H1ZYY3"/>
<feature type="region of interest" description="Disordered" evidence="1">
    <location>
        <begin position="141"/>
        <end position="183"/>
    </location>
</feature>
<dbReference type="EMBL" id="MT141518">
    <property type="protein sequence ID" value="QJA64359.1"/>
    <property type="molecule type" value="Genomic_DNA"/>
</dbReference>
<evidence type="ECO:0000313" key="4">
    <source>
        <dbReference type="EMBL" id="QJA64359.1"/>
    </source>
</evidence>